<name>A0A242MUE3_CABSO</name>
<dbReference type="Pfam" id="PF13816">
    <property type="entry name" value="Dehydratase_hem"/>
    <property type="match status" value="1"/>
</dbReference>
<evidence type="ECO:0000256" key="6">
    <source>
        <dbReference type="ARBA" id="ARBA00034312"/>
    </source>
</evidence>
<keyword evidence="4" id="KW-0408">Iron</keyword>
<evidence type="ECO:0000256" key="2">
    <source>
        <dbReference type="ARBA" id="ARBA00022617"/>
    </source>
</evidence>
<sequence>MTTTYPRIFNVRKPDGFKPAVQRWSAVFPERCQAAHLAFFAVQANSSDEARGSGLMEWADAAMFGDHAPASVDHSSFVDDAGRYNRIVTAYWIDTGHFNSWLAAQRRDGWWEDVAREVGPCGFWREILTIPVDRIETIYWEDYRVNLAAILPIEPTPYCGYFGAMRDRIPLAACDRLESDAPDALHDRAAENKSGVRRWFVQPPHNLAMIRSASFWGNCDAEQKADYDQKLRDPLTRGMEFLRTHPAEAGCCSLRFLQTLDAEQAPASETHAYGYFLSLEHMERWSEGHASHLAIFNAAVARYGKYGPDNQLRTWHEVYVLPSYGQHFEYINCHDRTGLLPWFDATAL</sequence>
<gene>
    <name evidence="7" type="ORF">PAMC26577_14105</name>
</gene>
<dbReference type="Proteomes" id="UP000195221">
    <property type="component" value="Unassembled WGS sequence"/>
</dbReference>
<comment type="caution">
    <text evidence="7">The sequence shown here is derived from an EMBL/GenBank/DDBJ whole genome shotgun (WGS) entry which is preliminary data.</text>
</comment>
<dbReference type="InterPro" id="IPR025702">
    <property type="entry name" value="OXD"/>
</dbReference>
<keyword evidence="2" id="KW-0349">Heme</keyword>
<dbReference type="AlphaFoldDB" id="A0A242MUE3"/>
<accession>A0A242MUE3</accession>
<keyword evidence="3" id="KW-0479">Metal-binding</keyword>
<protein>
    <submittedName>
        <fullName evidence="7">Phenylacetaldoxime dehydratase</fullName>
    </submittedName>
</protein>
<evidence type="ECO:0000256" key="1">
    <source>
        <dbReference type="ARBA" id="ARBA00001970"/>
    </source>
</evidence>
<evidence type="ECO:0000313" key="8">
    <source>
        <dbReference type="Proteomes" id="UP000195221"/>
    </source>
</evidence>
<comment type="similarity">
    <text evidence="6">Belongs to the heme-containing dehydratase family.</text>
</comment>
<reference evidence="7 8" key="1">
    <citation type="submission" date="2017-03" db="EMBL/GenBank/DDBJ databases">
        <title>Genome analysis of strain PAMC 26577.</title>
        <authorList>
            <person name="Oh H.-M."/>
            <person name="Yang J.-A."/>
        </authorList>
    </citation>
    <scope>NUCLEOTIDE SEQUENCE [LARGE SCALE GENOMIC DNA]</scope>
    <source>
        <strain evidence="7 8">PAMC 26577</strain>
    </source>
</reference>
<evidence type="ECO:0000256" key="5">
    <source>
        <dbReference type="ARBA" id="ARBA00023239"/>
    </source>
</evidence>
<dbReference type="GO" id="GO:0046872">
    <property type="term" value="F:metal ion binding"/>
    <property type="evidence" value="ECO:0007669"/>
    <property type="project" value="UniProtKB-KW"/>
</dbReference>
<evidence type="ECO:0000313" key="7">
    <source>
        <dbReference type="EMBL" id="OTP75061.1"/>
    </source>
</evidence>
<dbReference type="RefSeq" id="WP_062174195.1">
    <property type="nucleotide sequence ID" value="NZ_NBTZ01000054.1"/>
</dbReference>
<evidence type="ECO:0000256" key="3">
    <source>
        <dbReference type="ARBA" id="ARBA00022723"/>
    </source>
</evidence>
<keyword evidence="5" id="KW-0456">Lyase</keyword>
<evidence type="ECO:0000256" key="4">
    <source>
        <dbReference type="ARBA" id="ARBA00023004"/>
    </source>
</evidence>
<proteinExistence type="inferred from homology"/>
<dbReference type="EMBL" id="NBTZ01000054">
    <property type="protein sequence ID" value="OTP75061.1"/>
    <property type="molecule type" value="Genomic_DNA"/>
</dbReference>
<comment type="cofactor">
    <cofactor evidence="1">
        <name>heme b</name>
        <dbReference type="ChEBI" id="CHEBI:60344"/>
    </cofactor>
</comment>
<organism evidence="7 8">
    <name type="scientific">Caballeronia sordidicola</name>
    <name type="common">Burkholderia sordidicola</name>
    <dbReference type="NCBI Taxonomy" id="196367"/>
    <lineage>
        <taxon>Bacteria</taxon>
        <taxon>Pseudomonadati</taxon>
        <taxon>Pseudomonadota</taxon>
        <taxon>Betaproteobacteria</taxon>
        <taxon>Burkholderiales</taxon>
        <taxon>Burkholderiaceae</taxon>
        <taxon>Caballeronia</taxon>
    </lineage>
</organism>
<dbReference type="GO" id="GO:0016829">
    <property type="term" value="F:lyase activity"/>
    <property type="evidence" value="ECO:0007669"/>
    <property type="project" value="UniProtKB-KW"/>
</dbReference>